<feature type="region of interest" description="Disordered" evidence="1">
    <location>
        <begin position="240"/>
        <end position="266"/>
    </location>
</feature>
<comment type="caution">
    <text evidence="2">The sequence shown here is derived from an EMBL/GenBank/DDBJ whole genome shotgun (WGS) entry which is preliminary data.</text>
</comment>
<gene>
    <name evidence="2" type="ORF">EVAR_92391_1</name>
</gene>
<sequence>MRQACHLSQTLLGLMAEDPLTPLHNPLPLHQATPPSSIHTPFYRLIRASISLFLPPSDILLLPKTPSMYWQLLWGSPWVAMITFTVVVNDAQVNSQLQKNHKCSAGLLDKNGISDGRENELMKREWGHGKGSFFFLADKTPQFVAFANIYGGALSGEPPQNSLFPPFSRTPGRKIQTEDNMSAARVMIETDKRESSRSKYRQASASSPDFASAIFISFLKQKKNFKESDLRTPRKQWLHLKRPSKRPPSAGGQSVLLSGSIECSDV</sequence>
<reference evidence="2 3" key="1">
    <citation type="journal article" date="2019" name="Commun. Biol.">
        <title>The bagworm genome reveals a unique fibroin gene that provides high tensile strength.</title>
        <authorList>
            <person name="Kono N."/>
            <person name="Nakamura H."/>
            <person name="Ohtoshi R."/>
            <person name="Tomita M."/>
            <person name="Numata K."/>
            <person name="Arakawa K."/>
        </authorList>
    </citation>
    <scope>NUCLEOTIDE SEQUENCE [LARGE SCALE GENOMIC DNA]</scope>
</reference>
<evidence type="ECO:0000256" key="1">
    <source>
        <dbReference type="SAM" id="MobiDB-lite"/>
    </source>
</evidence>
<name>A0A4C1TIT5_EUMVA</name>
<dbReference type="EMBL" id="BGZK01000063">
    <property type="protein sequence ID" value="GBP14403.1"/>
    <property type="molecule type" value="Genomic_DNA"/>
</dbReference>
<keyword evidence="3" id="KW-1185">Reference proteome</keyword>
<dbReference type="AlphaFoldDB" id="A0A4C1TIT5"/>
<protein>
    <submittedName>
        <fullName evidence="2">Uncharacterized protein</fullName>
    </submittedName>
</protein>
<organism evidence="2 3">
    <name type="scientific">Eumeta variegata</name>
    <name type="common">Bagworm moth</name>
    <name type="synonym">Eumeta japonica</name>
    <dbReference type="NCBI Taxonomy" id="151549"/>
    <lineage>
        <taxon>Eukaryota</taxon>
        <taxon>Metazoa</taxon>
        <taxon>Ecdysozoa</taxon>
        <taxon>Arthropoda</taxon>
        <taxon>Hexapoda</taxon>
        <taxon>Insecta</taxon>
        <taxon>Pterygota</taxon>
        <taxon>Neoptera</taxon>
        <taxon>Endopterygota</taxon>
        <taxon>Lepidoptera</taxon>
        <taxon>Glossata</taxon>
        <taxon>Ditrysia</taxon>
        <taxon>Tineoidea</taxon>
        <taxon>Psychidae</taxon>
        <taxon>Oiketicinae</taxon>
        <taxon>Eumeta</taxon>
    </lineage>
</organism>
<proteinExistence type="predicted"/>
<evidence type="ECO:0000313" key="3">
    <source>
        <dbReference type="Proteomes" id="UP000299102"/>
    </source>
</evidence>
<evidence type="ECO:0000313" key="2">
    <source>
        <dbReference type="EMBL" id="GBP14403.1"/>
    </source>
</evidence>
<dbReference type="Proteomes" id="UP000299102">
    <property type="component" value="Unassembled WGS sequence"/>
</dbReference>
<accession>A0A4C1TIT5</accession>